<dbReference type="AlphaFoldDB" id="A0A840SEU4"/>
<dbReference type="InterPro" id="IPR053712">
    <property type="entry name" value="Bac_CellDiv_Activator"/>
</dbReference>
<dbReference type="InterPro" id="IPR007838">
    <property type="entry name" value="Cell_div_ZapA-like"/>
</dbReference>
<organism evidence="1 3">
    <name type="scientific">Treponema rectale</name>
    <dbReference type="NCBI Taxonomy" id="744512"/>
    <lineage>
        <taxon>Bacteria</taxon>
        <taxon>Pseudomonadati</taxon>
        <taxon>Spirochaetota</taxon>
        <taxon>Spirochaetia</taxon>
        <taxon>Spirochaetales</taxon>
        <taxon>Treponemataceae</taxon>
        <taxon>Treponema</taxon>
    </lineage>
</organism>
<keyword evidence="1" id="KW-0131">Cell cycle</keyword>
<dbReference type="SUPFAM" id="SSF102829">
    <property type="entry name" value="Cell division protein ZapA-like"/>
    <property type="match status" value="1"/>
</dbReference>
<keyword evidence="1" id="KW-0132">Cell division</keyword>
<dbReference type="EMBL" id="CP031517">
    <property type="protein sequence ID" value="QOS40311.1"/>
    <property type="molecule type" value="Genomic_DNA"/>
</dbReference>
<gene>
    <name evidence="2" type="ORF">DYE49_07515</name>
    <name evidence="1" type="ORF">HNP77_000316</name>
</gene>
<dbReference type="Gene3D" id="6.10.250.790">
    <property type="match status" value="1"/>
</dbReference>
<name>A0A840SEU4_9SPIR</name>
<protein>
    <submittedName>
        <fullName evidence="1">Cell division protein ZapA</fullName>
    </submittedName>
</protein>
<dbReference type="InterPro" id="IPR036192">
    <property type="entry name" value="Cell_div_ZapA-like_sf"/>
</dbReference>
<keyword evidence="3" id="KW-1185">Reference proteome</keyword>
<dbReference type="KEGG" id="trc:DYE49_07515"/>
<dbReference type="GO" id="GO:0051301">
    <property type="term" value="P:cell division"/>
    <property type="evidence" value="ECO:0007669"/>
    <property type="project" value="UniProtKB-KW"/>
</dbReference>
<reference evidence="2 4" key="1">
    <citation type="submission" date="2018-08" db="EMBL/GenBank/DDBJ databases">
        <title>The first complete genome of Treponema rectale (CHPAT), a commensal spirochete of the bovine rectum.</title>
        <authorList>
            <person name="Staton G.J."/>
            <person name="Clegg S.R."/>
            <person name="Carter S.D."/>
            <person name="Radford A.D."/>
            <person name="Darby A."/>
            <person name="Hall N."/>
            <person name="Birtles R.J."/>
            <person name="Evans N.J."/>
        </authorList>
    </citation>
    <scope>NUCLEOTIDE SEQUENCE [LARGE SCALE GENOMIC DNA]</scope>
    <source>
        <strain evidence="2 4">CHPA</strain>
    </source>
</reference>
<evidence type="ECO:0000313" key="3">
    <source>
        <dbReference type="Proteomes" id="UP000578697"/>
    </source>
</evidence>
<evidence type="ECO:0000313" key="2">
    <source>
        <dbReference type="EMBL" id="QOS40311.1"/>
    </source>
</evidence>
<evidence type="ECO:0000313" key="1">
    <source>
        <dbReference type="EMBL" id="MBB5217972.1"/>
    </source>
</evidence>
<evidence type="ECO:0000313" key="4">
    <source>
        <dbReference type="Proteomes" id="UP000593591"/>
    </source>
</evidence>
<reference evidence="1 3" key="2">
    <citation type="submission" date="2020-08" db="EMBL/GenBank/DDBJ databases">
        <title>Genomic Encyclopedia of Type Strains, Phase IV (KMG-IV): sequencing the most valuable type-strain genomes for metagenomic binning, comparative biology and taxonomic classification.</title>
        <authorList>
            <person name="Goeker M."/>
        </authorList>
    </citation>
    <scope>NUCLEOTIDE SEQUENCE [LARGE SCALE GENOMIC DNA]</scope>
    <source>
        <strain evidence="1 3">DSM 103679</strain>
    </source>
</reference>
<dbReference type="Proteomes" id="UP000578697">
    <property type="component" value="Unassembled WGS sequence"/>
</dbReference>
<dbReference type="Pfam" id="PF05164">
    <property type="entry name" value="ZapA"/>
    <property type="match status" value="1"/>
</dbReference>
<proteinExistence type="predicted"/>
<sequence length="103" mass="11678">MGKIQINLLGSSFTIQAKEDEDYLKKLVDYYKEITRTISSTGRNIDPLQVSIIAGITLVDELYKEKKRNATCEKTIQGNTEEDLKAQQIALTLLDRLDEALDE</sequence>
<dbReference type="RefSeq" id="WP_184651409.1">
    <property type="nucleotide sequence ID" value="NZ_JACHFR010000001.1"/>
</dbReference>
<accession>A0A840SEU4</accession>
<dbReference type="EMBL" id="JACHFR010000001">
    <property type="protein sequence ID" value="MBB5217972.1"/>
    <property type="molecule type" value="Genomic_DNA"/>
</dbReference>
<dbReference type="Proteomes" id="UP000593591">
    <property type="component" value="Chromosome"/>
</dbReference>